<accession>A0A3P3XSR9</accession>
<keyword evidence="3 9" id="KW-0378">Hydrolase</keyword>
<feature type="active site" description="Proton donor/acceptor" evidence="5">
    <location>
        <position position="153"/>
    </location>
</feature>
<evidence type="ECO:0000256" key="3">
    <source>
        <dbReference type="ARBA" id="ARBA00022801"/>
    </source>
</evidence>
<feature type="domain" description="Endonuclease/exonuclease/phosphatase" evidence="8">
    <location>
        <begin position="6"/>
        <end position="251"/>
    </location>
</feature>
<keyword evidence="4 6" id="KW-0460">Magnesium</keyword>
<evidence type="ECO:0000256" key="7">
    <source>
        <dbReference type="PIRSR" id="PIRSR604808-3"/>
    </source>
</evidence>
<dbReference type="GO" id="GO:0003677">
    <property type="term" value="F:DNA binding"/>
    <property type="evidence" value="ECO:0007669"/>
    <property type="project" value="InterPro"/>
</dbReference>
<dbReference type="InterPro" id="IPR020847">
    <property type="entry name" value="AP_endonuclease_F1_BS"/>
</dbReference>
<dbReference type="NCBIfam" id="TIGR00633">
    <property type="entry name" value="xth"/>
    <property type="match status" value="1"/>
</dbReference>
<keyword evidence="6" id="KW-0464">Manganese</keyword>
<keyword evidence="2 6" id="KW-0479">Metal-binding</keyword>
<dbReference type="NCBIfam" id="TIGR00195">
    <property type="entry name" value="exoDNase_III"/>
    <property type="match status" value="1"/>
</dbReference>
<protein>
    <submittedName>
        <fullName evidence="9">Exodeoxyribonuclease</fullName>
        <ecNumber evidence="9">3.1.11.2</ecNumber>
    </submittedName>
</protein>
<dbReference type="InterPro" id="IPR036691">
    <property type="entry name" value="Endo/exonu/phosph_ase_sf"/>
</dbReference>
<dbReference type="Gene3D" id="3.60.10.10">
    <property type="entry name" value="Endonuclease/exonuclease/phosphatase"/>
    <property type="match status" value="1"/>
</dbReference>
<dbReference type="Pfam" id="PF03372">
    <property type="entry name" value="Exo_endo_phos"/>
    <property type="match status" value="1"/>
</dbReference>
<evidence type="ECO:0000256" key="2">
    <source>
        <dbReference type="ARBA" id="ARBA00022723"/>
    </source>
</evidence>
<organism evidence="9">
    <name type="scientific">uncultured spirochete</name>
    <dbReference type="NCBI Taxonomy" id="156406"/>
    <lineage>
        <taxon>Bacteria</taxon>
        <taxon>Pseudomonadati</taxon>
        <taxon>Spirochaetota</taxon>
        <taxon>Spirochaetia</taxon>
        <taxon>Spirochaetales</taxon>
        <taxon>environmental samples</taxon>
    </lineage>
</organism>
<sequence>MIKSYSWNVNGLRACAQKGLLEWVEASDADFICMQEIKLQEPQLTEDLRHPVARSGVRYHSFWAFAERKGYSGTGFYALREPVSVSGLGIPEFDLEGRAVVADYGDFVLVSAYFPNSQEAGARLDYKLRFCDAMLKFCDRQRVKGKHVVVAGDYNIAHTPIDLARPEQNEGNAGYLPEERAWMDQFVSEGYIDTFRWFCKEPGHYSWWSYRAPKAREKNIGWRLDYHCVDPEFAPALAAADIHPEVTGSDHCPVSLFLDI</sequence>
<dbReference type="EMBL" id="FWDO01000005">
    <property type="protein sequence ID" value="SLM19320.1"/>
    <property type="molecule type" value="Genomic_DNA"/>
</dbReference>
<gene>
    <name evidence="9" type="primary">exoA</name>
    <name evidence="9" type="ORF">SPIRO4BDMA_50835</name>
</gene>
<dbReference type="GO" id="GO:0046872">
    <property type="term" value="F:metal ion binding"/>
    <property type="evidence" value="ECO:0007669"/>
    <property type="project" value="UniProtKB-KW"/>
</dbReference>
<evidence type="ECO:0000256" key="6">
    <source>
        <dbReference type="PIRSR" id="PIRSR604808-2"/>
    </source>
</evidence>
<proteinExistence type="inferred from homology"/>
<feature type="binding site" evidence="6">
    <location>
        <position position="155"/>
    </location>
    <ligand>
        <name>Mg(2+)</name>
        <dbReference type="ChEBI" id="CHEBI:18420"/>
        <label>1</label>
    </ligand>
</feature>
<feature type="active site" evidence="5">
    <location>
        <position position="113"/>
    </location>
</feature>
<evidence type="ECO:0000256" key="4">
    <source>
        <dbReference type="ARBA" id="ARBA00022842"/>
    </source>
</evidence>
<name>A0A3P3XSR9_9SPIR</name>
<dbReference type="PANTHER" id="PTHR22748:SF6">
    <property type="entry name" value="DNA-(APURINIC OR APYRIMIDINIC SITE) ENDONUCLEASE"/>
    <property type="match status" value="1"/>
</dbReference>
<dbReference type="EC" id="3.1.11.2" evidence="9"/>
<comment type="cofactor">
    <cofactor evidence="6">
        <name>Mg(2+)</name>
        <dbReference type="ChEBI" id="CHEBI:18420"/>
    </cofactor>
    <cofactor evidence="6">
        <name>Mn(2+)</name>
        <dbReference type="ChEBI" id="CHEBI:29035"/>
    </cofactor>
    <text evidence="6">Probably binds two magnesium or manganese ions per subunit.</text>
</comment>
<dbReference type="GO" id="GO:0006284">
    <property type="term" value="P:base-excision repair"/>
    <property type="evidence" value="ECO:0007669"/>
    <property type="project" value="TreeGrafter"/>
</dbReference>
<dbReference type="AlphaFoldDB" id="A0A3P3XSR9"/>
<dbReference type="PROSITE" id="PS00726">
    <property type="entry name" value="AP_NUCLEASE_F1_1"/>
    <property type="match status" value="1"/>
</dbReference>
<dbReference type="PROSITE" id="PS51435">
    <property type="entry name" value="AP_NUCLEASE_F1_4"/>
    <property type="match status" value="1"/>
</dbReference>
<feature type="binding site" evidence="6">
    <location>
        <position position="153"/>
    </location>
    <ligand>
        <name>Mg(2+)</name>
        <dbReference type="ChEBI" id="CHEBI:18420"/>
        <label>1</label>
    </ligand>
</feature>
<evidence type="ECO:0000313" key="9">
    <source>
        <dbReference type="EMBL" id="SLM19320.1"/>
    </source>
</evidence>
<evidence type="ECO:0000256" key="1">
    <source>
        <dbReference type="ARBA" id="ARBA00007092"/>
    </source>
</evidence>
<dbReference type="GO" id="GO:0003906">
    <property type="term" value="F:DNA-(apurinic or apyrimidinic site) endonuclease activity"/>
    <property type="evidence" value="ECO:0007669"/>
    <property type="project" value="TreeGrafter"/>
</dbReference>
<dbReference type="InterPro" id="IPR004808">
    <property type="entry name" value="AP_endonuc_1"/>
</dbReference>
<dbReference type="GO" id="GO:0008311">
    <property type="term" value="F:double-stranded DNA 3'-5' DNA exonuclease activity"/>
    <property type="evidence" value="ECO:0007669"/>
    <property type="project" value="UniProtKB-EC"/>
</dbReference>
<dbReference type="InterPro" id="IPR005135">
    <property type="entry name" value="Endo/exonuclease/phosphatase"/>
</dbReference>
<feature type="binding site" evidence="6">
    <location>
        <position position="36"/>
    </location>
    <ligand>
        <name>Mg(2+)</name>
        <dbReference type="ChEBI" id="CHEBI:18420"/>
        <label>1</label>
    </ligand>
</feature>
<feature type="binding site" evidence="6">
    <location>
        <position position="250"/>
    </location>
    <ligand>
        <name>Mg(2+)</name>
        <dbReference type="ChEBI" id="CHEBI:18420"/>
        <label>1</label>
    </ligand>
</feature>
<feature type="site" description="Important for catalytic activity" evidence="7">
    <location>
        <position position="225"/>
    </location>
</feature>
<feature type="binding site" evidence="6">
    <location>
        <position position="251"/>
    </location>
    <ligand>
        <name>Mg(2+)</name>
        <dbReference type="ChEBI" id="CHEBI:18420"/>
        <label>1</label>
    </ligand>
</feature>
<feature type="active site" description="Proton acceptor" evidence="5">
    <location>
        <position position="251"/>
    </location>
</feature>
<dbReference type="SUPFAM" id="SSF56219">
    <property type="entry name" value="DNase I-like"/>
    <property type="match status" value="1"/>
</dbReference>
<reference evidence="9" key="1">
    <citation type="submission" date="2017-02" db="EMBL/GenBank/DDBJ databases">
        <authorList>
            <person name="Regsiter A."/>
            <person name="William W."/>
        </authorList>
    </citation>
    <scope>NUCLEOTIDE SEQUENCE</scope>
    <source>
        <strain evidence="9">BdmA 4</strain>
    </source>
</reference>
<feature type="site" description="Transition state stabilizer" evidence="7">
    <location>
        <position position="155"/>
    </location>
</feature>
<feature type="site" description="Interaction with DNA substrate" evidence="7">
    <location>
        <position position="251"/>
    </location>
</feature>
<evidence type="ECO:0000256" key="5">
    <source>
        <dbReference type="PIRSR" id="PIRSR604808-1"/>
    </source>
</evidence>
<feature type="binding site" evidence="6">
    <location>
        <position position="8"/>
    </location>
    <ligand>
        <name>Mg(2+)</name>
        <dbReference type="ChEBI" id="CHEBI:18420"/>
        <label>1</label>
    </ligand>
</feature>
<comment type="similarity">
    <text evidence="1">Belongs to the DNA repair enzymes AP/ExoA family.</text>
</comment>
<evidence type="ECO:0000259" key="8">
    <source>
        <dbReference type="Pfam" id="PF03372"/>
    </source>
</evidence>
<dbReference type="GO" id="GO:0008081">
    <property type="term" value="F:phosphoric diester hydrolase activity"/>
    <property type="evidence" value="ECO:0007669"/>
    <property type="project" value="TreeGrafter"/>
</dbReference>
<dbReference type="PANTHER" id="PTHR22748">
    <property type="entry name" value="AP ENDONUCLEASE"/>
    <property type="match status" value="1"/>
</dbReference>